<reference evidence="1" key="2">
    <citation type="submission" date="2014-03" db="EMBL/GenBank/DDBJ databases">
        <title>The whipworm genome and dual-species transcriptomics of an intimate host-pathogen interaction.</title>
        <authorList>
            <person name="Foth B.J."/>
            <person name="Tsai I.J."/>
            <person name="Reid A.J."/>
            <person name="Bancroft A.J."/>
            <person name="Nichol S."/>
            <person name="Tracey A."/>
            <person name="Holroyd N."/>
            <person name="Cotton J.A."/>
            <person name="Stanley E.J."/>
            <person name="Zarowiecki M."/>
            <person name="Liu J.Z."/>
            <person name="Huckvale T."/>
            <person name="Cooper P.J."/>
            <person name="Grencis R.K."/>
            <person name="Berriman M."/>
        </authorList>
    </citation>
    <scope>NUCLEOTIDE SEQUENCE [LARGE SCALE GENOMIC DNA]</scope>
</reference>
<name>A0A077ZKH6_TRITR</name>
<dbReference type="AlphaFoldDB" id="A0A077ZKH6"/>
<protein>
    <submittedName>
        <fullName evidence="1">Uncharacterized protein</fullName>
    </submittedName>
</protein>
<dbReference type="Proteomes" id="UP000030665">
    <property type="component" value="Unassembled WGS sequence"/>
</dbReference>
<keyword evidence="2" id="KW-1185">Reference proteome</keyword>
<proteinExistence type="predicted"/>
<reference evidence="1" key="1">
    <citation type="submission" date="2014-01" db="EMBL/GenBank/DDBJ databases">
        <authorList>
            <person name="Aslett M."/>
        </authorList>
    </citation>
    <scope>NUCLEOTIDE SEQUENCE</scope>
</reference>
<evidence type="ECO:0000313" key="1">
    <source>
        <dbReference type="EMBL" id="CDW60168.1"/>
    </source>
</evidence>
<gene>
    <name evidence="1" type="ORF">TTRE_0000852701</name>
</gene>
<evidence type="ECO:0000313" key="2">
    <source>
        <dbReference type="Proteomes" id="UP000030665"/>
    </source>
</evidence>
<dbReference type="EMBL" id="HG806929">
    <property type="protein sequence ID" value="CDW60168.1"/>
    <property type="molecule type" value="Genomic_DNA"/>
</dbReference>
<organism evidence="1 2">
    <name type="scientific">Trichuris trichiura</name>
    <name type="common">Whipworm</name>
    <name type="synonym">Trichocephalus trichiurus</name>
    <dbReference type="NCBI Taxonomy" id="36087"/>
    <lineage>
        <taxon>Eukaryota</taxon>
        <taxon>Metazoa</taxon>
        <taxon>Ecdysozoa</taxon>
        <taxon>Nematoda</taxon>
        <taxon>Enoplea</taxon>
        <taxon>Dorylaimia</taxon>
        <taxon>Trichinellida</taxon>
        <taxon>Trichuridae</taxon>
        <taxon>Trichuris</taxon>
    </lineage>
</organism>
<accession>A0A077ZKH6</accession>
<sequence>MNHPCIYRLDVITKIRQPMKEEEAASARLFKDPWLPAYEASIEAFNPGLLSGEDQGLGVSPWKYANPRGRTVAAAVQLRARLHGHGVHAGLQSELEEEAE</sequence>